<comment type="caution">
    <text evidence="6">The sequence shown here is derived from an EMBL/GenBank/DDBJ whole genome shotgun (WGS) entry which is preliminary data.</text>
</comment>
<keyword evidence="2" id="KW-0479">Metal-binding</keyword>
<keyword evidence="5" id="KW-0539">Nucleus</keyword>
<accession>A0ABR3FT51</accession>
<reference evidence="6 7" key="1">
    <citation type="submission" date="2024-02" db="EMBL/GenBank/DDBJ databases">
        <title>A draft genome for the cacao thread blight pathogen Marasmius crinis-equi.</title>
        <authorList>
            <person name="Cohen S.P."/>
            <person name="Baruah I.K."/>
            <person name="Amoako-Attah I."/>
            <person name="Bukari Y."/>
            <person name="Meinhardt L.W."/>
            <person name="Bailey B.A."/>
        </authorList>
    </citation>
    <scope>NUCLEOTIDE SEQUENCE [LARGE SCALE GENOMIC DNA]</scope>
    <source>
        <strain evidence="6 7">GH-76</strain>
    </source>
</reference>
<evidence type="ECO:0000256" key="4">
    <source>
        <dbReference type="ARBA" id="ARBA00022833"/>
    </source>
</evidence>
<evidence type="ECO:0000256" key="3">
    <source>
        <dbReference type="ARBA" id="ARBA00022771"/>
    </source>
</evidence>
<keyword evidence="7" id="KW-1185">Reference proteome</keyword>
<dbReference type="InterPro" id="IPR012337">
    <property type="entry name" value="RNaseH-like_sf"/>
</dbReference>
<organism evidence="6 7">
    <name type="scientific">Marasmius crinis-equi</name>
    <dbReference type="NCBI Taxonomy" id="585013"/>
    <lineage>
        <taxon>Eukaryota</taxon>
        <taxon>Fungi</taxon>
        <taxon>Dikarya</taxon>
        <taxon>Basidiomycota</taxon>
        <taxon>Agaricomycotina</taxon>
        <taxon>Agaricomycetes</taxon>
        <taxon>Agaricomycetidae</taxon>
        <taxon>Agaricales</taxon>
        <taxon>Marasmiineae</taxon>
        <taxon>Marasmiaceae</taxon>
        <taxon>Marasmius</taxon>
    </lineage>
</organism>
<dbReference type="PANTHER" id="PTHR46481">
    <property type="entry name" value="ZINC FINGER BED DOMAIN-CONTAINING PROTEIN 4"/>
    <property type="match status" value="1"/>
</dbReference>
<gene>
    <name evidence="6" type="ORF">V5O48_003334</name>
</gene>
<evidence type="ECO:0000256" key="2">
    <source>
        <dbReference type="ARBA" id="ARBA00022723"/>
    </source>
</evidence>
<evidence type="ECO:0000256" key="1">
    <source>
        <dbReference type="ARBA" id="ARBA00004123"/>
    </source>
</evidence>
<dbReference type="PANTHER" id="PTHR46481:SF10">
    <property type="entry name" value="ZINC FINGER BED DOMAIN-CONTAINING PROTEIN 39"/>
    <property type="match status" value="1"/>
</dbReference>
<proteinExistence type="predicted"/>
<evidence type="ECO:0000313" key="6">
    <source>
        <dbReference type="EMBL" id="KAL0578668.1"/>
    </source>
</evidence>
<name>A0ABR3FT51_9AGAR</name>
<evidence type="ECO:0000313" key="7">
    <source>
        <dbReference type="Proteomes" id="UP001465976"/>
    </source>
</evidence>
<evidence type="ECO:0000256" key="5">
    <source>
        <dbReference type="ARBA" id="ARBA00023242"/>
    </source>
</evidence>
<keyword evidence="4" id="KW-0862">Zinc</keyword>
<dbReference type="Proteomes" id="UP001465976">
    <property type="component" value="Unassembled WGS sequence"/>
</dbReference>
<dbReference type="EMBL" id="JBAHYK010000089">
    <property type="protein sequence ID" value="KAL0578668.1"/>
    <property type="molecule type" value="Genomic_DNA"/>
</dbReference>
<dbReference type="SUPFAM" id="SSF53098">
    <property type="entry name" value="Ribonuclease H-like"/>
    <property type="match status" value="1"/>
</dbReference>
<comment type="subcellular location">
    <subcellularLocation>
        <location evidence="1">Nucleus</location>
    </subcellularLocation>
</comment>
<keyword evidence="3" id="KW-0863">Zinc-finger</keyword>
<sequence length="677" mass="76782">MDNLLDNQLQLLSLEDKGVDVPSLATHPSGPDYVQKRGKDPIFLFFTRLVDLSGDRNQAGHYCRYLSNHDTSPKPISVPTTTTSLPSCLVRNNSIEAIALQNHLHAHYPSALFELYRYLKYKSFEPSPYEIRMAHGGQDITPQVVKSYMETHSKGLPSFETRREDTKVLICKWLASADQKVMTTQSPPFRELFGPEMPSERELSRTAEDIADNIVLDTKQAIEHCSGQRVALSIHALTKPTSRCPEVVVSILVHYASPKGLIEQRVLGLRLMKAEVQRISDFVWVTMEQYKLVGKHLEVKDILDELSAITVDDTQQSDQLVEDIEQRLLSKGIKFAVKHSRLRCLHQTVRRAAAEFLRASNEPATTESRLCNTEDGIDVPNPLNKLRHIIRYIKSRPADEWREVANTLPQNLRALSLILDNEANPWPTTGKMIGRALYLQPTIESFARTHPAVKNYRLSDFEWQELAFVSVVMNHFVTAMDQIVLSGQSPHGSAGSATLSYLTNVPYRELLNVIKETSRDVAQTNSPFAYFLRPLAVSYEILRANYYPPLHVLSALFDPRTRLNGSTVAKSEIERESVVAADTHLRHLLREAHPAPHNYLQALHQLDQYQALPPIESHKADPVEWWNLNKGTVTAAERHALIYNETQTILGRYSVWELGERDKIIHPMTAIKHEGIE</sequence>
<protein>
    <submittedName>
        <fullName evidence="6">Uncharacterized protein</fullName>
    </submittedName>
</protein>
<dbReference type="InterPro" id="IPR052035">
    <property type="entry name" value="ZnF_BED_domain_contain"/>
</dbReference>